<gene>
    <name evidence="1" type="ORF">PHYEVI_LOCUS3921</name>
</gene>
<name>A0A9N9TLE5_PHYSR</name>
<dbReference type="PANTHER" id="PTHR31508">
    <property type="entry name" value="PROTEIN PITCHFORK"/>
    <property type="match status" value="1"/>
</dbReference>
<dbReference type="AlphaFoldDB" id="A0A9N9TLE5"/>
<accession>A0A9N9TLE5</accession>
<dbReference type="EMBL" id="OU900107">
    <property type="protein sequence ID" value="CAG9857516.1"/>
    <property type="molecule type" value="Genomic_DNA"/>
</dbReference>
<sequence>MDDLTKVPEVTCEHPDFRYIFAVQGAPKLCFGSTAPRNTNLTGAGLLSHQRMTALEDHGPDLSPNKYDLERFTSSMWPILNKIRSVYGIPGLDDRVERWPDDEKAFRTPSPVQYAPSFFRKDHRQDARPFKTGSPARLLKINPYPGPGFYDLLGTRRCRRVPKQFDFGRPRVLPCMEMVCVATPQHVCQFCRKLCEGDYWHRNKEVFLCQVCWYIERSTNEYLSLVDLKRYTKMRNCSFMHRHENTEAAVRVMTSNEIRKKFKIENYLSLYISCYD</sequence>
<evidence type="ECO:0000313" key="1">
    <source>
        <dbReference type="EMBL" id="CAG9857516.1"/>
    </source>
</evidence>
<evidence type="ECO:0000313" key="2">
    <source>
        <dbReference type="Proteomes" id="UP001153712"/>
    </source>
</evidence>
<dbReference type="PANTHER" id="PTHR31508:SF2">
    <property type="entry name" value="PROTEIN PITCHFORK"/>
    <property type="match status" value="1"/>
</dbReference>
<reference evidence="1" key="1">
    <citation type="submission" date="2022-01" db="EMBL/GenBank/DDBJ databases">
        <authorList>
            <person name="King R."/>
        </authorList>
    </citation>
    <scope>NUCLEOTIDE SEQUENCE</scope>
</reference>
<dbReference type="GO" id="GO:0008092">
    <property type="term" value="F:cytoskeletal protein binding"/>
    <property type="evidence" value="ECO:0007669"/>
    <property type="project" value="TreeGrafter"/>
</dbReference>
<keyword evidence="2" id="KW-1185">Reference proteome</keyword>
<protein>
    <submittedName>
        <fullName evidence="1">Uncharacterized protein</fullName>
    </submittedName>
</protein>
<organism evidence="1 2">
    <name type="scientific">Phyllotreta striolata</name>
    <name type="common">Striped flea beetle</name>
    <name type="synonym">Crioceris striolata</name>
    <dbReference type="NCBI Taxonomy" id="444603"/>
    <lineage>
        <taxon>Eukaryota</taxon>
        <taxon>Metazoa</taxon>
        <taxon>Ecdysozoa</taxon>
        <taxon>Arthropoda</taxon>
        <taxon>Hexapoda</taxon>
        <taxon>Insecta</taxon>
        <taxon>Pterygota</taxon>
        <taxon>Neoptera</taxon>
        <taxon>Endopterygota</taxon>
        <taxon>Coleoptera</taxon>
        <taxon>Polyphaga</taxon>
        <taxon>Cucujiformia</taxon>
        <taxon>Chrysomeloidea</taxon>
        <taxon>Chrysomelidae</taxon>
        <taxon>Galerucinae</taxon>
        <taxon>Alticini</taxon>
        <taxon>Phyllotreta</taxon>
    </lineage>
</organism>
<dbReference type="GO" id="GO:0031344">
    <property type="term" value="P:regulation of cell projection organization"/>
    <property type="evidence" value="ECO:0007669"/>
    <property type="project" value="TreeGrafter"/>
</dbReference>
<proteinExistence type="predicted"/>
<dbReference type="Proteomes" id="UP001153712">
    <property type="component" value="Chromosome 14"/>
</dbReference>
<dbReference type="InterPro" id="IPR033602">
    <property type="entry name" value="CIMAP3"/>
</dbReference>
<dbReference type="OrthoDB" id="8189408at2759"/>